<keyword evidence="1" id="KW-0732">Signal</keyword>
<protein>
    <submittedName>
        <fullName evidence="2">Putative secreted protein</fullName>
    </submittedName>
</protein>
<sequence length="177" mass="19144">MTPTAMLKKVSKVTAILGMFLTVGMARPREQIGLQVHTLLDCGGDYTNINGHHYYGSCICPDKTTNRLFRSTKCLKTEPGYDNEKVGKQGTCVDGNCKLNTVVKGCNGEEPLELPTGHTPPVGCTYFCSGKEGEYGFFKLGTPCKHITRGSDYVNGTCQESAGSVHCIPKMELPPAC</sequence>
<evidence type="ECO:0000256" key="1">
    <source>
        <dbReference type="SAM" id="SignalP"/>
    </source>
</evidence>
<name>A0A0C9SFA9_AMBAM</name>
<organism evidence="2">
    <name type="scientific">Amblyomma americanum</name>
    <name type="common">Lone star tick</name>
    <dbReference type="NCBI Taxonomy" id="6943"/>
    <lineage>
        <taxon>Eukaryota</taxon>
        <taxon>Metazoa</taxon>
        <taxon>Ecdysozoa</taxon>
        <taxon>Arthropoda</taxon>
        <taxon>Chelicerata</taxon>
        <taxon>Arachnida</taxon>
        <taxon>Acari</taxon>
        <taxon>Parasitiformes</taxon>
        <taxon>Ixodida</taxon>
        <taxon>Ixodoidea</taxon>
        <taxon>Ixodidae</taxon>
        <taxon>Amblyomminae</taxon>
        <taxon>Amblyomma</taxon>
    </lineage>
</organism>
<accession>A0A0C9SFA9</accession>
<reference evidence="2" key="1">
    <citation type="journal article" date="2015" name="PLoS ONE">
        <title>An Insight into the Sialome of the Lone Star Tick, Amblyomma americanum, with a Glimpse on Its Time Dependent Gene Expression.</title>
        <authorList>
            <person name="Karim S."/>
            <person name="Ribeiro J.M."/>
        </authorList>
    </citation>
    <scope>NUCLEOTIDE SEQUENCE</scope>
    <source>
        <tissue evidence="2">Salivary gland</tissue>
    </source>
</reference>
<feature type="signal peptide" evidence="1">
    <location>
        <begin position="1"/>
        <end position="26"/>
    </location>
</feature>
<dbReference type="AlphaFoldDB" id="A0A0C9SFA9"/>
<dbReference type="EMBL" id="GBZX01000367">
    <property type="protein sequence ID" value="JAG92373.1"/>
    <property type="molecule type" value="mRNA"/>
</dbReference>
<evidence type="ECO:0000313" key="2">
    <source>
        <dbReference type="EMBL" id="JAG92373.1"/>
    </source>
</evidence>
<feature type="chain" id="PRO_5002202878" evidence="1">
    <location>
        <begin position="27"/>
        <end position="177"/>
    </location>
</feature>
<proteinExistence type="evidence at transcript level"/>